<organism evidence="1 2">
    <name type="scientific">Legionella santicrucis</name>
    <dbReference type="NCBI Taxonomy" id="45074"/>
    <lineage>
        <taxon>Bacteria</taxon>
        <taxon>Pseudomonadati</taxon>
        <taxon>Pseudomonadota</taxon>
        <taxon>Gammaproteobacteria</taxon>
        <taxon>Legionellales</taxon>
        <taxon>Legionellaceae</taxon>
        <taxon>Legionella</taxon>
    </lineage>
</organism>
<dbReference type="AlphaFoldDB" id="A0A0W0YGY4"/>
<keyword evidence="2" id="KW-1185">Reference proteome</keyword>
<reference evidence="1 2" key="1">
    <citation type="submission" date="2015-11" db="EMBL/GenBank/DDBJ databases">
        <title>Genomic analysis of 38 Legionella species identifies large and diverse effector repertoires.</title>
        <authorList>
            <person name="Burstein D."/>
            <person name="Amaro F."/>
            <person name="Zusman T."/>
            <person name="Lifshitz Z."/>
            <person name="Cohen O."/>
            <person name="Gilbert J.A."/>
            <person name="Pupko T."/>
            <person name="Shuman H.A."/>
            <person name="Segal G."/>
        </authorList>
    </citation>
    <scope>NUCLEOTIDE SEQUENCE [LARGE SCALE GENOMIC DNA]</scope>
    <source>
        <strain evidence="1 2">SC-63-C7</strain>
    </source>
</reference>
<comment type="caution">
    <text evidence="1">The sequence shown here is derived from an EMBL/GenBank/DDBJ whole genome shotgun (WGS) entry which is preliminary data.</text>
</comment>
<protein>
    <submittedName>
        <fullName evidence="1">Uncharacterized protein</fullName>
    </submittedName>
</protein>
<evidence type="ECO:0000313" key="1">
    <source>
        <dbReference type="EMBL" id="KTD55774.1"/>
    </source>
</evidence>
<dbReference type="Proteomes" id="UP000054703">
    <property type="component" value="Unassembled WGS sequence"/>
</dbReference>
<name>A0A0W0YGY4_9GAMM</name>
<accession>A0A0W0YGY4</accession>
<dbReference type="EMBL" id="LNYU01000085">
    <property type="protein sequence ID" value="KTD55774.1"/>
    <property type="molecule type" value="Genomic_DNA"/>
</dbReference>
<evidence type="ECO:0000313" key="2">
    <source>
        <dbReference type="Proteomes" id="UP000054703"/>
    </source>
</evidence>
<gene>
    <name evidence="1" type="ORF">Lsan_3326</name>
</gene>
<dbReference type="PATRIC" id="fig|45074.5.peg.3574"/>
<proteinExistence type="predicted"/>
<sequence>MNPAVLDFFKNQANIDPLMSQLSKTASSIPLSSQFFTSTEKEDKVNVNYRSFC</sequence>